<reference evidence="1" key="1">
    <citation type="submission" date="2001-06" db="EMBL/GenBank/DDBJ databases">
        <authorList>
            <person name="Ghedin E."/>
            <person name="Blandin G."/>
            <person name="Bartholomeu D."/>
            <person name="Caler E."/>
            <person name="Haas B."/>
            <person name="Hannick L."/>
            <person name="Shallom J."/>
            <person name="Hou L."/>
            <person name="Djikeng A."/>
            <person name="Feldblyum T."/>
            <person name="Hostetler J."/>
            <person name="Johnson J."/>
            <person name="Jones K."/>
            <person name="Koo H.L."/>
            <person name="Larkin C."/>
            <person name="Pai G."/>
            <person name="Peterson J."/>
            <person name="Khalak H.G."/>
            <person name="Salzberg S."/>
            <person name="Simpson A.J."/>
            <person name="Tallon L."/>
            <person name="Van Aken S."/>
            <person name="Wanless D."/>
            <person name="White O."/>
            <person name="Wortman J."/>
            <person name="Fraser C.M."/>
            <person name="El-Sayed N.M.A."/>
        </authorList>
    </citation>
    <scope>NUCLEOTIDE SEQUENCE</scope>
    <source>
        <strain evidence="1">GUTat10.1</strain>
    </source>
</reference>
<name>Q581K7_9TRYP</name>
<reference evidence="1" key="3">
    <citation type="submission" date="2005-04" db="EMBL/GenBank/DDBJ databases">
        <authorList>
            <person name="Haas B."/>
            <person name="Blandin G."/>
            <person name="El-Sayed N."/>
        </authorList>
    </citation>
    <scope>NUCLEOTIDE SEQUENCE</scope>
    <source>
        <strain evidence="1">GUTat10.1</strain>
    </source>
</reference>
<organism evidence="1">
    <name type="scientific">Trypanosoma brucei</name>
    <dbReference type="NCBI Taxonomy" id="5691"/>
    <lineage>
        <taxon>Eukaryota</taxon>
        <taxon>Discoba</taxon>
        <taxon>Euglenozoa</taxon>
        <taxon>Kinetoplastea</taxon>
        <taxon>Metakinetoplastina</taxon>
        <taxon>Trypanosomatida</taxon>
        <taxon>Trypanosomatidae</taxon>
        <taxon>Trypanosoma</taxon>
    </lineage>
</organism>
<sequence>MVIARGKVPLANEVSGPVHLVRGVCDQEGCIIVDGPS</sequence>
<dbReference type="EMBL" id="AC091781">
    <property type="protein sequence ID" value="AAX80106.1"/>
    <property type="molecule type" value="Genomic_DNA"/>
</dbReference>
<protein>
    <submittedName>
        <fullName evidence="1">Uncharacterized protein</fullName>
    </submittedName>
</protein>
<proteinExistence type="predicted"/>
<reference evidence="1" key="2">
    <citation type="submission" date="2002-04" db="EMBL/GenBank/DDBJ databases">
        <authorList>
            <person name="El-Sayed N.M."/>
            <person name="Khalak H."/>
            <person name="Adams M.D."/>
        </authorList>
    </citation>
    <scope>NUCLEOTIDE SEQUENCE</scope>
    <source>
        <strain evidence="1">GUTat10.1</strain>
    </source>
</reference>
<evidence type="ECO:0000313" key="1">
    <source>
        <dbReference type="EMBL" id="AAX80106.1"/>
    </source>
</evidence>
<accession>Q581K7</accession>
<gene>
    <name evidence="1" type="ORF">Tb04.30K5.480</name>
</gene>
<dbReference type="AlphaFoldDB" id="Q581K7"/>